<evidence type="ECO:0000313" key="2">
    <source>
        <dbReference type="Proteomes" id="UP000724874"/>
    </source>
</evidence>
<keyword evidence="2" id="KW-1185">Reference proteome</keyword>
<dbReference type="EMBL" id="JADNYJ010000019">
    <property type="protein sequence ID" value="KAF8906292.1"/>
    <property type="molecule type" value="Genomic_DNA"/>
</dbReference>
<gene>
    <name evidence="1" type="ORF">CPB84DRAFT_1745132</name>
</gene>
<dbReference type="Proteomes" id="UP000724874">
    <property type="component" value="Unassembled WGS sequence"/>
</dbReference>
<reference evidence="1" key="1">
    <citation type="submission" date="2020-11" db="EMBL/GenBank/DDBJ databases">
        <authorList>
            <consortium name="DOE Joint Genome Institute"/>
            <person name="Ahrendt S."/>
            <person name="Riley R."/>
            <person name="Andreopoulos W."/>
            <person name="LaButti K."/>
            <person name="Pangilinan J."/>
            <person name="Ruiz-duenas F.J."/>
            <person name="Barrasa J.M."/>
            <person name="Sanchez-Garcia M."/>
            <person name="Camarero S."/>
            <person name="Miyauchi S."/>
            <person name="Serrano A."/>
            <person name="Linde D."/>
            <person name="Babiker R."/>
            <person name="Drula E."/>
            <person name="Ayuso-Fernandez I."/>
            <person name="Pacheco R."/>
            <person name="Padilla G."/>
            <person name="Ferreira P."/>
            <person name="Barriuso J."/>
            <person name="Kellner H."/>
            <person name="Castanera R."/>
            <person name="Alfaro M."/>
            <person name="Ramirez L."/>
            <person name="Pisabarro A.G."/>
            <person name="Kuo A."/>
            <person name="Tritt A."/>
            <person name="Lipzen A."/>
            <person name="He G."/>
            <person name="Yan M."/>
            <person name="Ng V."/>
            <person name="Cullen D."/>
            <person name="Martin F."/>
            <person name="Rosso M.-N."/>
            <person name="Henrissat B."/>
            <person name="Hibbett D."/>
            <person name="Martinez A.T."/>
            <person name="Grigoriev I.V."/>
        </authorList>
    </citation>
    <scope>NUCLEOTIDE SEQUENCE</scope>
    <source>
        <strain evidence="1">AH 44721</strain>
    </source>
</reference>
<protein>
    <submittedName>
        <fullName evidence="1">Uncharacterized protein</fullName>
    </submittedName>
</protein>
<evidence type="ECO:0000313" key="1">
    <source>
        <dbReference type="EMBL" id="KAF8906292.1"/>
    </source>
</evidence>
<dbReference type="AlphaFoldDB" id="A0A9P5NRR6"/>
<proteinExistence type="predicted"/>
<sequence length="189" mass="21415">MQRLAGFKTQVGCVKIVLIPFQEDQVGIMNQEERRCLFGAQWFNTKINTGQYWLEPATCQIGLGQLTRNLVCFVEPVRLCHVSTVPSSPKVPRWIWIVAPNLSRKTGRRYKGIESKFTAEMYEFVAAPLTRSSTADVSGEHDPVHRVAKVLDTVAMRAKQSSIRQEPEEEAVDPIPQTQIEYAMLWHAG</sequence>
<accession>A0A9P5NRR6</accession>
<name>A0A9P5NRR6_GYMJU</name>
<comment type="caution">
    <text evidence="1">The sequence shown here is derived from an EMBL/GenBank/DDBJ whole genome shotgun (WGS) entry which is preliminary data.</text>
</comment>
<organism evidence="1 2">
    <name type="scientific">Gymnopilus junonius</name>
    <name type="common">Spectacular rustgill mushroom</name>
    <name type="synonym">Gymnopilus spectabilis subsp. junonius</name>
    <dbReference type="NCBI Taxonomy" id="109634"/>
    <lineage>
        <taxon>Eukaryota</taxon>
        <taxon>Fungi</taxon>
        <taxon>Dikarya</taxon>
        <taxon>Basidiomycota</taxon>
        <taxon>Agaricomycotina</taxon>
        <taxon>Agaricomycetes</taxon>
        <taxon>Agaricomycetidae</taxon>
        <taxon>Agaricales</taxon>
        <taxon>Agaricineae</taxon>
        <taxon>Hymenogastraceae</taxon>
        <taxon>Gymnopilus</taxon>
    </lineage>
</organism>